<evidence type="ECO:0000256" key="4">
    <source>
        <dbReference type="ARBA" id="ARBA00022605"/>
    </source>
</evidence>
<dbReference type="PANTHER" id="PTHR22854:SF2">
    <property type="entry name" value="INDOLE-3-GLYCEROL-PHOSPHATE SYNTHASE"/>
    <property type="match status" value="1"/>
</dbReference>
<dbReference type="CDD" id="cd00331">
    <property type="entry name" value="IGPS"/>
    <property type="match status" value="1"/>
</dbReference>
<dbReference type="InterPro" id="IPR013785">
    <property type="entry name" value="Aldolase_TIM"/>
</dbReference>
<evidence type="ECO:0000256" key="3">
    <source>
        <dbReference type="ARBA" id="ARBA00012362"/>
    </source>
</evidence>
<keyword evidence="6" id="KW-0822">Tryptophan biosynthesis</keyword>
<dbReference type="GO" id="GO:0004640">
    <property type="term" value="F:phosphoribosylanthranilate isomerase activity"/>
    <property type="evidence" value="ECO:0007669"/>
    <property type="project" value="TreeGrafter"/>
</dbReference>
<comment type="catalytic activity">
    <reaction evidence="1">
        <text>1-(2-carboxyphenylamino)-1-deoxy-D-ribulose 5-phosphate + H(+) = (1S,2R)-1-C-(indol-3-yl)glycerol 3-phosphate + CO2 + H2O</text>
        <dbReference type="Rhea" id="RHEA:23476"/>
        <dbReference type="ChEBI" id="CHEBI:15377"/>
        <dbReference type="ChEBI" id="CHEBI:15378"/>
        <dbReference type="ChEBI" id="CHEBI:16526"/>
        <dbReference type="ChEBI" id="CHEBI:58613"/>
        <dbReference type="ChEBI" id="CHEBI:58866"/>
        <dbReference type="EC" id="4.1.1.48"/>
    </reaction>
</comment>
<evidence type="ECO:0000256" key="8">
    <source>
        <dbReference type="ARBA" id="ARBA00023239"/>
    </source>
</evidence>
<keyword evidence="5" id="KW-0210">Decarboxylase</keyword>
<proteinExistence type="predicted"/>
<dbReference type="Gene3D" id="3.20.20.70">
    <property type="entry name" value="Aldolase class I"/>
    <property type="match status" value="1"/>
</dbReference>
<evidence type="ECO:0000313" key="11">
    <source>
        <dbReference type="Proteomes" id="UP000000758"/>
    </source>
</evidence>
<keyword evidence="4" id="KW-0028">Amino-acid biosynthesis</keyword>
<dbReference type="STRING" id="414004.CENSYa_1277"/>
<evidence type="ECO:0000256" key="1">
    <source>
        <dbReference type="ARBA" id="ARBA00001633"/>
    </source>
</evidence>
<reference evidence="10 11" key="1">
    <citation type="journal article" date="2006" name="Proc. Natl. Acad. Sci. U.S.A.">
        <title>Genomic analysis of the uncultivated marine crenarchaeote Cenarchaeum symbiosum.</title>
        <authorList>
            <person name="Hallam S.J."/>
            <person name="Konstantinidis K.T."/>
            <person name="Putnam N."/>
            <person name="Schleper C."/>
            <person name="Watanabe Y."/>
            <person name="Sugahara J."/>
            <person name="Preston C."/>
            <person name="de la Torre J."/>
            <person name="Richardson P.M."/>
            <person name="DeLong E.F."/>
        </authorList>
    </citation>
    <scope>NUCLEOTIDE SEQUENCE [LARGE SCALE GENOMIC DNA]</scope>
    <source>
        <strain evidence="11">A</strain>
    </source>
</reference>
<evidence type="ECO:0000313" key="10">
    <source>
        <dbReference type="EMBL" id="ABK77900.1"/>
    </source>
</evidence>
<evidence type="ECO:0000256" key="7">
    <source>
        <dbReference type="ARBA" id="ARBA00023141"/>
    </source>
</evidence>
<dbReference type="HOGENOM" id="CLU_034247_0_1_2"/>
<dbReference type="UniPathway" id="UPA00035">
    <property type="reaction ID" value="UER00043"/>
</dbReference>
<dbReference type="PANTHER" id="PTHR22854">
    <property type="entry name" value="TRYPTOPHAN BIOSYNTHESIS PROTEIN"/>
    <property type="match status" value="1"/>
</dbReference>
<dbReference type="GO" id="GO:0004425">
    <property type="term" value="F:indole-3-glycerol-phosphate synthase activity"/>
    <property type="evidence" value="ECO:0007669"/>
    <property type="project" value="UniProtKB-EC"/>
</dbReference>
<dbReference type="GO" id="GO:0000162">
    <property type="term" value="P:L-tryptophan biosynthetic process"/>
    <property type="evidence" value="ECO:0007669"/>
    <property type="project" value="UniProtKB-UniPathway"/>
</dbReference>
<dbReference type="Pfam" id="PF00218">
    <property type="entry name" value="IGPS"/>
    <property type="match status" value="1"/>
</dbReference>
<protein>
    <recommendedName>
        <fullName evidence="3">indole-3-glycerol-phosphate synthase</fullName>
        <ecNumber evidence="3">4.1.1.48</ecNumber>
    </recommendedName>
</protein>
<evidence type="ECO:0000256" key="2">
    <source>
        <dbReference type="ARBA" id="ARBA00004696"/>
    </source>
</evidence>
<dbReference type="InterPro" id="IPR013798">
    <property type="entry name" value="Indole-3-glycerol_P_synth_dom"/>
</dbReference>
<accession>A0RX33</accession>
<organism evidence="10 11">
    <name type="scientific">Cenarchaeum symbiosum (strain A)</name>
    <dbReference type="NCBI Taxonomy" id="414004"/>
    <lineage>
        <taxon>Archaea</taxon>
        <taxon>Nitrososphaerota</taxon>
        <taxon>Candidatus Cenarchaeales</taxon>
        <taxon>Candidatus Cenarchaeaceae</taxon>
        <taxon>Candidatus Cenarchaeum</taxon>
    </lineage>
</organism>
<dbReference type="KEGG" id="csy:CENSYa_1277"/>
<dbReference type="AlphaFoldDB" id="A0RX33"/>
<dbReference type="InterPro" id="IPR011060">
    <property type="entry name" value="RibuloseP-bd_barrel"/>
</dbReference>
<sequence length="250" mass="26847">MLETLVKNSRTSVDAGVYEIRGAARGGRSIKWKEGRAALITEVKLASPSAGWIREGADPEEIAASMVRGGADALSVLTQPLLFHGSPEYFARVRRSVDVPMIMKDIIVDEAQVAAAEALGADYMLLIQSVFDGGYAHNMDEFIEMGHNRGVRTLLEVHTAAEFERAQNTEADLIGINNRNLDTLEIDLGTTEEILAGRNTRSRVISESGIKSAADIARLKKAGAAGFLVGSGIMGGRDIEGTVREMISAC</sequence>
<dbReference type="EnsemblBacteria" id="ABK77900">
    <property type="protein sequence ID" value="ABK77900"/>
    <property type="gene ID" value="CENSYa_1277"/>
</dbReference>
<keyword evidence="8 10" id="KW-0456">Lyase</keyword>
<gene>
    <name evidence="10" type="ordered locus">CENSYa_1277</name>
</gene>
<evidence type="ECO:0000256" key="5">
    <source>
        <dbReference type="ARBA" id="ARBA00022793"/>
    </source>
</evidence>
<dbReference type="Proteomes" id="UP000000758">
    <property type="component" value="Chromosome"/>
</dbReference>
<name>A0RX33_CENSY</name>
<evidence type="ECO:0000256" key="6">
    <source>
        <dbReference type="ARBA" id="ARBA00022822"/>
    </source>
</evidence>
<dbReference type="EC" id="4.1.1.48" evidence="3"/>
<comment type="pathway">
    <text evidence="2">Amino-acid biosynthesis; L-tryptophan biosynthesis; L-tryptophan from chorismate: step 4/5.</text>
</comment>
<keyword evidence="11" id="KW-1185">Reference proteome</keyword>
<evidence type="ECO:0000259" key="9">
    <source>
        <dbReference type="Pfam" id="PF00218"/>
    </source>
</evidence>
<dbReference type="PATRIC" id="fig|414004.10.peg.1163"/>
<dbReference type="EMBL" id="DP000238">
    <property type="protein sequence ID" value="ABK77900.1"/>
    <property type="molecule type" value="Genomic_DNA"/>
</dbReference>
<feature type="domain" description="Indole-3-glycerol phosphate synthase" evidence="9">
    <location>
        <begin position="31"/>
        <end position="245"/>
    </location>
</feature>
<dbReference type="SUPFAM" id="SSF51366">
    <property type="entry name" value="Ribulose-phoshate binding barrel"/>
    <property type="match status" value="1"/>
</dbReference>
<keyword evidence="7" id="KW-0057">Aromatic amino acid biosynthesis</keyword>
<dbReference type="InterPro" id="IPR045186">
    <property type="entry name" value="Indole-3-glycerol_P_synth"/>
</dbReference>